<dbReference type="SMR" id="A2FYP9"/>
<evidence type="ECO:0000256" key="2">
    <source>
        <dbReference type="SAM" id="Phobius"/>
    </source>
</evidence>
<feature type="domain" description="V-SNARE coiled-coil homology" evidence="3">
    <location>
        <begin position="120"/>
        <end position="180"/>
    </location>
</feature>
<dbReference type="AlphaFoldDB" id="A2FYP9"/>
<sequence>MIPYTTVARGQTIIASYSRDGTDLSREVQKLLEQPYVVNEQRRMNRYIFTFCKKNNLTFICASPAESPTSYAVQYLDRLSDCWCLTLLDASKTATQNSLSNSTKDIFDAVYKDVIENEPSSEKIKREMEQTQRLMTESVQLAMSRGNDLENLSTKTEDLLSTSADFRNNAVNLKNKMLCARYKAYALYTAIVFIILYYILAKICGGYSLKPRCRK</sequence>
<keyword evidence="1" id="KW-0175">Coiled coil</keyword>
<evidence type="ECO:0000256" key="1">
    <source>
        <dbReference type="PROSITE-ProRule" id="PRU00290"/>
    </source>
</evidence>
<gene>
    <name evidence="4" type="ORF">TVAG_091610</name>
</gene>
<dbReference type="Gene3D" id="1.20.5.110">
    <property type="match status" value="1"/>
</dbReference>
<dbReference type="PROSITE" id="PS50892">
    <property type="entry name" value="V_SNARE"/>
    <property type="match status" value="1"/>
</dbReference>
<dbReference type="OrthoDB" id="248747at2759"/>
<dbReference type="EMBL" id="DS114149">
    <property type="protein sequence ID" value="EAX89971.1"/>
    <property type="molecule type" value="Genomic_DNA"/>
</dbReference>
<evidence type="ECO:0000259" key="3">
    <source>
        <dbReference type="PROSITE" id="PS50892"/>
    </source>
</evidence>
<dbReference type="InterPro" id="IPR011012">
    <property type="entry name" value="Longin-like_dom_sf"/>
</dbReference>
<name>A2FYP9_TRIV3</name>
<dbReference type="RefSeq" id="XP_001302901.1">
    <property type="nucleotide sequence ID" value="XM_001302900.1"/>
</dbReference>
<dbReference type="VEuPathDB" id="TrichDB:TVAG_091610"/>
<evidence type="ECO:0000313" key="5">
    <source>
        <dbReference type="Proteomes" id="UP000001542"/>
    </source>
</evidence>
<keyword evidence="2" id="KW-0472">Membrane</keyword>
<dbReference type="FunFam" id="1.20.5.110:FF:000104">
    <property type="entry name" value="Synaptobrevin family protein"/>
    <property type="match status" value="1"/>
</dbReference>
<feature type="transmembrane region" description="Helical" evidence="2">
    <location>
        <begin position="185"/>
        <end position="209"/>
    </location>
</feature>
<dbReference type="VEuPathDB" id="TrichDB:TVAGG3_0160610"/>
<dbReference type="eggNOG" id="KOG0859">
    <property type="taxonomic scope" value="Eukaryota"/>
</dbReference>
<organism evidence="4 5">
    <name type="scientific">Trichomonas vaginalis (strain ATCC PRA-98 / G3)</name>
    <dbReference type="NCBI Taxonomy" id="412133"/>
    <lineage>
        <taxon>Eukaryota</taxon>
        <taxon>Metamonada</taxon>
        <taxon>Parabasalia</taxon>
        <taxon>Trichomonadida</taxon>
        <taxon>Trichomonadidae</taxon>
        <taxon>Trichomonas</taxon>
    </lineage>
</organism>
<dbReference type="Gene3D" id="3.30.450.50">
    <property type="entry name" value="Longin domain"/>
    <property type="match status" value="1"/>
</dbReference>
<dbReference type="InParanoid" id="A2FYP9"/>
<dbReference type="CDD" id="cd15843">
    <property type="entry name" value="R-SNARE"/>
    <property type="match status" value="1"/>
</dbReference>
<proteinExistence type="predicted"/>
<reference evidence="4" key="1">
    <citation type="submission" date="2006-10" db="EMBL/GenBank/DDBJ databases">
        <authorList>
            <person name="Amadeo P."/>
            <person name="Zhao Q."/>
            <person name="Wortman J."/>
            <person name="Fraser-Liggett C."/>
            <person name="Carlton J."/>
        </authorList>
    </citation>
    <scope>NUCLEOTIDE SEQUENCE</scope>
    <source>
        <strain evidence="4">G3</strain>
    </source>
</reference>
<dbReference type="PANTHER" id="PTHR21136">
    <property type="entry name" value="SNARE PROTEINS"/>
    <property type="match status" value="1"/>
</dbReference>
<dbReference type="InterPro" id="IPR051097">
    <property type="entry name" value="Synaptobrevin-like_transport"/>
</dbReference>
<dbReference type="Proteomes" id="UP000001542">
    <property type="component" value="Unassembled WGS sequence"/>
</dbReference>
<dbReference type="InterPro" id="IPR042855">
    <property type="entry name" value="V_SNARE_CC"/>
</dbReference>
<dbReference type="SUPFAM" id="SSF58038">
    <property type="entry name" value="SNARE fusion complex"/>
    <property type="match status" value="1"/>
</dbReference>
<keyword evidence="5" id="KW-1185">Reference proteome</keyword>
<dbReference type="FunFam" id="3.30.450.50:FF:000038">
    <property type="entry name" value="Synaptobrevin family protein"/>
    <property type="match status" value="1"/>
</dbReference>
<dbReference type="STRING" id="5722.A2FYP9"/>
<evidence type="ECO:0000313" key="4">
    <source>
        <dbReference type="EMBL" id="EAX89971.1"/>
    </source>
</evidence>
<dbReference type="Pfam" id="PF00957">
    <property type="entry name" value="Synaptobrevin"/>
    <property type="match status" value="1"/>
</dbReference>
<dbReference type="SUPFAM" id="SSF64356">
    <property type="entry name" value="SNARE-like"/>
    <property type="match status" value="1"/>
</dbReference>
<accession>A2FYP9</accession>
<dbReference type="PANTHER" id="PTHR21136:SF168">
    <property type="entry name" value="VESICLE-ASSOCIATED MEMBRANE PROTEIN 9"/>
    <property type="match status" value="1"/>
</dbReference>
<keyword evidence="2" id="KW-1133">Transmembrane helix</keyword>
<keyword evidence="2" id="KW-0812">Transmembrane</keyword>
<dbReference type="KEGG" id="tva:4747648"/>
<reference evidence="4" key="2">
    <citation type="journal article" date="2007" name="Science">
        <title>Draft genome sequence of the sexually transmitted pathogen Trichomonas vaginalis.</title>
        <authorList>
            <person name="Carlton J.M."/>
            <person name="Hirt R.P."/>
            <person name="Silva J.C."/>
            <person name="Delcher A.L."/>
            <person name="Schatz M."/>
            <person name="Zhao Q."/>
            <person name="Wortman J.R."/>
            <person name="Bidwell S.L."/>
            <person name="Alsmark U.C.M."/>
            <person name="Besteiro S."/>
            <person name="Sicheritz-Ponten T."/>
            <person name="Noel C.J."/>
            <person name="Dacks J.B."/>
            <person name="Foster P.G."/>
            <person name="Simillion C."/>
            <person name="Van de Peer Y."/>
            <person name="Miranda-Saavedra D."/>
            <person name="Barton G.J."/>
            <person name="Westrop G.D."/>
            <person name="Mueller S."/>
            <person name="Dessi D."/>
            <person name="Fiori P.L."/>
            <person name="Ren Q."/>
            <person name="Paulsen I."/>
            <person name="Zhang H."/>
            <person name="Bastida-Corcuera F.D."/>
            <person name="Simoes-Barbosa A."/>
            <person name="Brown M.T."/>
            <person name="Hayes R.D."/>
            <person name="Mukherjee M."/>
            <person name="Okumura C.Y."/>
            <person name="Schneider R."/>
            <person name="Smith A.J."/>
            <person name="Vanacova S."/>
            <person name="Villalvazo M."/>
            <person name="Haas B.J."/>
            <person name="Pertea M."/>
            <person name="Feldblyum T.V."/>
            <person name="Utterback T.R."/>
            <person name="Shu C.L."/>
            <person name="Osoegawa K."/>
            <person name="de Jong P.J."/>
            <person name="Hrdy I."/>
            <person name="Horvathova L."/>
            <person name="Zubacova Z."/>
            <person name="Dolezal P."/>
            <person name="Malik S.B."/>
            <person name="Logsdon J.M. Jr."/>
            <person name="Henze K."/>
            <person name="Gupta A."/>
            <person name="Wang C.C."/>
            <person name="Dunne R.L."/>
            <person name="Upcroft J.A."/>
            <person name="Upcroft P."/>
            <person name="White O."/>
            <person name="Salzberg S.L."/>
            <person name="Tang P."/>
            <person name="Chiu C.-H."/>
            <person name="Lee Y.-S."/>
            <person name="Embley T.M."/>
            <person name="Coombs G.H."/>
            <person name="Mottram J.C."/>
            <person name="Tachezy J."/>
            <person name="Fraser-Liggett C.M."/>
            <person name="Johnson P.J."/>
        </authorList>
    </citation>
    <scope>NUCLEOTIDE SEQUENCE [LARGE SCALE GENOMIC DNA]</scope>
    <source>
        <strain evidence="4">G3</strain>
    </source>
</reference>
<protein>
    <submittedName>
        <fullName evidence="4">Synaptobrevin family protein</fullName>
    </submittedName>
</protein>